<feature type="region of interest" description="Disordered" evidence="1">
    <location>
        <begin position="1126"/>
        <end position="1163"/>
    </location>
</feature>
<dbReference type="EMBL" id="CAKKNE010000003">
    <property type="protein sequence ID" value="CAH0372573.1"/>
    <property type="molecule type" value="Genomic_DNA"/>
</dbReference>
<evidence type="ECO:0000313" key="4">
    <source>
        <dbReference type="Proteomes" id="UP000789595"/>
    </source>
</evidence>
<organism evidence="3 4">
    <name type="scientific">Pelagomonas calceolata</name>
    <dbReference type="NCBI Taxonomy" id="35677"/>
    <lineage>
        <taxon>Eukaryota</taxon>
        <taxon>Sar</taxon>
        <taxon>Stramenopiles</taxon>
        <taxon>Ochrophyta</taxon>
        <taxon>Pelagophyceae</taxon>
        <taxon>Pelagomonadales</taxon>
        <taxon>Pelagomonadaceae</taxon>
        <taxon>Pelagomonas</taxon>
    </lineage>
</organism>
<feature type="compositionally biased region" description="Low complexity" evidence="1">
    <location>
        <begin position="1126"/>
        <end position="1136"/>
    </location>
</feature>
<dbReference type="OrthoDB" id="120976at2759"/>
<evidence type="ECO:0000259" key="2">
    <source>
        <dbReference type="PROSITE" id="PS50206"/>
    </source>
</evidence>
<proteinExistence type="predicted"/>
<protein>
    <recommendedName>
        <fullName evidence="2">Rhodanese domain-containing protein</fullName>
    </recommendedName>
</protein>
<feature type="region of interest" description="Disordered" evidence="1">
    <location>
        <begin position="626"/>
        <end position="654"/>
    </location>
</feature>
<gene>
    <name evidence="3" type="ORF">PECAL_3P25820</name>
</gene>
<evidence type="ECO:0000256" key="1">
    <source>
        <dbReference type="SAM" id="MobiDB-lite"/>
    </source>
</evidence>
<dbReference type="InterPro" id="IPR001763">
    <property type="entry name" value="Rhodanese-like_dom"/>
</dbReference>
<sequence>MADEVMTVRVACAGRATAHVRIPEHADHAALKAAAGAALGDPYDLRLAAPRALRPGDDPWAPLWEREDWGAVPLVRQLEDDDGWRAARTSFARFADERYARDARAVLATIEAGVTGKDACAAADALDRCWEFAHCARNFGVIKASAALAEAVAARLAQFWRRRWEHGEDRALERCCVAAWKLAEAGADAALVDAGILEPLGEMLAHFGETLEVTDAPPPDEGLCQACLGCLRDLAGVSVLARALLGRNASALDGLAARFAAREAPSAAQLRLAQTSVACLWAGVGAAYGGAADDRRYYAERGACASLARLVAATTTGAPFVAVYGVACVCKLASERDAPVGAEINRCAHAPLLEGVDAALDAASAFGAAVLVASPMLTARERERAVTFAARGVLALATLHPLADRRVARAAAALSSGGGAAGASVVDAAGAVEAWLHAITRGAAEGLRAEVVADAACCCFEALGALLARGGAGRHAARVLGDALAVLRDREAERRPHGLQVVVACAELVRACCAAEATVAVAMATDLFREICALAADETPRGAPRPARARLAAALMALAGAAPVREESAARAALRRFRQKRAAARAFAGDVHIRALLDELAGGADEQAREKRQRVQAARAGLHRALAEDAGRAASDDADDAELDEAARRDGAAGWDPPRARLLAHALCAALAADPAGAGPEAAVASRLLVALARLARRVDDAAARAPKAAERVVAALVDGVDTLDALCRAVASSRALAKGDAHHAEPLVCEASAATLEVLARHAPLRVLACGAATQAFVSLAERCAHPGLRAARRSLLDLLWFGVACAPSVAEKHALVDVLPPTGAAMAALERLALGDEEAEADDALKTQAANLLYWLAYTSRRHLAACPGVGGKRSRAPSGLVELCARALVAGRDAAAPVALHVLAKATAADPRGARLVADRRAACAERCGPLLAAMLLGRRGEHLRGPAADVLLNVSAERRACRRVAHCALDPLLALAEDPEVDPECASHTDVLLANLGRDAETRNLIHVRRLQLDNARADRVGRRPSASAPKAVKAGTVSASLASVPFAKRVASDPTSLVGSAPLLVGPDADAPRDHAARDAPRTLRGRLRDECVGRHLAAARSPDAALARPPDDARAVPALAAGTDASSAARHAPRRAGFAEGRADPTTWSPRTERLGRGTVGEKSVVLAPTCGAQLSFSFPSAARAPAHHKPASRLFAFKSVRGAKMRDMFPTFEFPSSRGRGGGDDEYDDAASDWHLCHEDRYRPPIVDPGPWPAVTKAPRWAPDRSPESLLGTLGAPEPPTLDWDARLTDCVAAPTCQQHYLPSFTSREVDYDRARRSWGELDDFALLIRATLVAKPKPKAASPVAKVAKSAWKLETSIFAPRRREADCRGFWHSNKFMKRLLSGDWTRLSALPRFENLMKRFGGGAAERALLGGLEKMYRKLLSAFDYYCIVTELDPMDMAMGSWLEFCTDLNLRGEAPGQVSDQTLQGIFVQVNVEVGQARELAQANDNNSLMRLAARRSIARPPSMEHLRMARFEFIEAIVRLLGAAYGLEKKDRPAGDDGAAAAERAAEDFSTRLAALPADARDDPDDYRRERLYTEACCDAFSRHKRFWQEIHRIMSAIAMDAGRPAFNMDRWLELTELTGMRTSETTLTEAVKAYVVSRTRFLDDTVFKFELLDFVSFLEAIARLVEMTPVPSKAALTELGVDQVSEFYERVAALKEAVDGDEDRRRLSRLLAEDADQALSEKLELMLPYMLQNLTISTNGAYRTKNTHAGCAEIKSDSLPVNFLSVDQRARWTQQTLIARPAFAAPALKTVASALGRLGTPKEGARPG</sequence>
<keyword evidence="4" id="KW-1185">Reference proteome</keyword>
<name>A0A8J2SLE1_9STRA</name>
<accession>A0A8J2SLE1</accession>
<dbReference type="PROSITE" id="PS50206">
    <property type="entry name" value="RHODANESE_3"/>
    <property type="match status" value="1"/>
</dbReference>
<feature type="domain" description="Rhodanese" evidence="2">
    <location>
        <begin position="173"/>
        <end position="208"/>
    </location>
</feature>
<evidence type="ECO:0000313" key="3">
    <source>
        <dbReference type="EMBL" id="CAH0372573.1"/>
    </source>
</evidence>
<dbReference type="Proteomes" id="UP000789595">
    <property type="component" value="Unassembled WGS sequence"/>
</dbReference>
<comment type="caution">
    <text evidence="3">The sequence shown here is derived from an EMBL/GenBank/DDBJ whole genome shotgun (WGS) entry which is preliminary data.</text>
</comment>
<reference evidence="3" key="1">
    <citation type="submission" date="2021-11" db="EMBL/GenBank/DDBJ databases">
        <authorList>
            <consortium name="Genoscope - CEA"/>
            <person name="William W."/>
        </authorList>
    </citation>
    <scope>NUCLEOTIDE SEQUENCE</scope>
</reference>
<feature type="compositionally biased region" description="Basic and acidic residues" evidence="1">
    <location>
        <begin position="626"/>
        <end position="635"/>
    </location>
</feature>